<sequence>MEADNKSNCPICTSCLQEKNSRFLPCNSHHKVCLQCLNHLAKFIRVGYEFCCPICQTSIIWPEKGVSSFKGSLRNGKLIKEHESYNYRHEEDGINDCFTKDFKEGLSRELISIREDEVKELDKLENQVNDIISIIKKERNILKDELETFYANKKMKIKQLIEKAEIFSSYPKLERFKNEDEVLEWKIKQMKTKLLKARKETLGEKAFFKPVFSKDTLEIGRILSPYSDQPTYEYSTLFKGFICQSLSSPNDKHYALVASGNTDRLYDVESGEKLIKFNAKVTSASLDNNDHLYIMIKCESDEFSIGKINTKSKKIEWFYVQDKITIYFIETDWIKNNICFIENNNFWIYDDRDKTLKYRQFNQTICDFKVSKENIYILFHDKTIECLETSTGLVRNYDIETGNKDFSIRLDIINKLVKGSVLLSNSTGIYVVSPKTDTAIFYRHERIFNYGRILSYSLTNTEIIFSIRTYLSMEKLILAHYKL</sequence>
<evidence type="ECO:0000256" key="4">
    <source>
        <dbReference type="SAM" id="Coils"/>
    </source>
</evidence>
<keyword evidence="1 3" id="KW-0863">Zinc-finger</keyword>
<dbReference type="EMBL" id="CAJFCJ010000005">
    <property type="protein sequence ID" value="CAD5114604.1"/>
    <property type="molecule type" value="Genomic_DNA"/>
</dbReference>
<proteinExistence type="predicted"/>
<feature type="domain" description="RING-type" evidence="5">
    <location>
        <begin position="9"/>
        <end position="56"/>
    </location>
</feature>
<evidence type="ECO:0000313" key="6">
    <source>
        <dbReference type="EMBL" id="CAD5114604.1"/>
    </source>
</evidence>
<accession>A0A7I8VE04</accession>
<dbReference type="AlphaFoldDB" id="A0A7I8VE04"/>
<dbReference type="SUPFAM" id="SSF50978">
    <property type="entry name" value="WD40 repeat-like"/>
    <property type="match status" value="1"/>
</dbReference>
<keyword evidence="4" id="KW-0175">Coiled coil</keyword>
<reference evidence="6 7" key="1">
    <citation type="submission" date="2020-08" db="EMBL/GenBank/DDBJ databases">
        <authorList>
            <person name="Hejnol A."/>
        </authorList>
    </citation>
    <scope>NUCLEOTIDE SEQUENCE [LARGE SCALE GENOMIC DNA]</scope>
</reference>
<evidence type="ECO:0000256" key="3">
    <source>
        <dbReference type="PROSITE-ProRule" id="PRU00175"/>
    </source>
</evidence>
<dbReference type="InterPro" id="IPR001841">
    <property type="entry name" value="Znf_RING"/>
</dbReference>
<evidence type="ECO:0000313" key="7">
    <source>
        <dbReference type="Proteomes" id="UP000549394"/>
    </source>
</evidence>
<gene>
    <name evidence="6" type="ORF">DGYR_LOCUS3432</name>
</gene>
<dbReference type="Gene3D" id="3.30.40.10">
    <property type="entry name" value="Zinc/RING finger domain, C3HC4 (zinc finger)"/>
    <property type="match status" value="1"/>
</dbReference>
<evidence type="ECO:0000256" key="1">
    <source>
        <dbReference type="ARBA" id="ARBA00022771"/>
    </source>
</evidence>
<evidence type="ECO:0000256" key="2">
    <source>
        <dbReference type="ARBA" id="ARBA00022833"/>
    </source>
</evidence>
<keyword evidence="7" id="KW-1185">Reference proteome</keyword>
<dbReference type="Proteomes" id="UP000549394">
    <property type="component" value="Unassembled WGS sequence"/>
</dbReference>
<dbReference type="InterPro" id="IPR013083">
    <property type="entry name" value="Znf_RING/FYVE/PHD"/>
</dbReference>
<name>A0A7I8VE04_9ANNE</name>
<feature type="coiled-coil region" evidence="4">
    <location>
        <begin position="107"/>
        <end position="141"/>
    </location>
</feature>
<dbReference type="GO" id="GO:0008270">
    <property type="term" value="F:zinc ion binding"/>
    <property type="evidence" value="ECO:0007669"/>
    <property type="project" value="UniProtKB-KW"/>
</dbReference>
<comment type="caution">
    <text evidence="6">The sequence shown here is derived from an EMBL/GenBank/DDBJ whole genome shotgun (WGS) entry which is preliminary data.</text>
</comment>
<dbReference type="InterPro" id="IPR036322">
    <property type="entry name" value="WD40_repeat_dom_sf"/>
</dbReference>
<keyword evidence="2" id="KW-0862">Zinc</keyword>
<keyword evidence="1 3" id="KW-0479">Metal-binding</keyword>
<protein>
    <recommendedName>
        <fullName evidence="5">RING-type domain-containing protein</fullName>
    </recommendedName>
</protein>
<dbReference type="SUPFAM" id="SSF57850">
    <property type="entry name" value="RING/U-box"/>
    <property type="match status" value="1"/>
</dbReference>
<evidence type="ECO:0000259" key="5">
    <source>
        <dbReference type="PROSITE" id="PS50089"/>
    </source>
</evidence>
<organism evidence="6 7">
    <name type="scientific">Dimorphilus gyrociliatus</name>
    <dbReference type="NCBI Taxonomy" id="2664684"/>
    <lineage>
        <taxon>Eukaryota</taxon>
        <taxon>Metazoa</taxon>
        <taxon>Spiralia</taxon>
        <taxon>Lophotrochozoa</taxon>
        <taxon>Annelida</taxon>
        <taxon>Polychaeta</taxon>
        <taxon>Polychaeta incertae sedis</taxon>
        <taxon>Dinophilidae</taxon>
        <taxon>Dimorphilus</taxon>
    </lineage>
</organism>
<dbReference type="PROSITE" id="PS50089">
    <property type="entry name" value="ZF_RING_2"/>
    <property type="match status" value="1"/>
</dbReference>